<dbReference type="GO" id="GO:0033743">
    <property type="term" value="F:peptide-methionine (R)-S-oxide reductase activity"/>
    <property type="evidence" value="ECO:0007669"/>
    <property type="project" value="UniProtKB-EC"/>
</dbReference>
<dbReference type="Gene3D" id="2.170.150.20">
    <property type="entry name" value="Peptide methionine sulfoxide reductase"/>
    <property type="match status" value="1"/>
</dbReference>
<dbReference type="PANTHER" id="PTHR10173:SF52">
    <property type="entry name" value="METHIONINE-R-SULFOXIDE REDUCTASE B1"/>
    <property type="match status" value="1"/>
</dbReference>
<comment type="catalytic activity">
    <reaction evidence="7">
        <text>L-methionyl-[protein] + [thioredoxin]-disulfide + H2O = L-methionyl-(R)-S-oxide-[protein] + [thioredoxin]-dithiol</text>
        <dbReference type="Rhea" id="RHEA:24164"/>
        <dbReference type="Rhea" id="RHEA-COMP:10698"/>
        <dbReference type="Rhea" id="RHEA-COMP:10700"/>
        <dbReference type="Rhea" id="RHEA-COMP:12313"/>
        <dbReference type="Rhea" id="RHEA-COMP:12314"/>
        <dbReference type="ChEBI" id="CHEBI:15377"/>
        <dbReference type="ChEBI" id="CHEBI:16044"/>
        <dbReference type="ChEBI" id="CHEBI:29950"/>
        <dbReference type="ChEBI" id="CHEBI:45764"/>
        <dbReference type="ChEBI" id="CHEBI:50058"/>
        <dbReference type="EC" id="1.8.4.12"/>
    </reaction>
</comment>
<evidence type="ECO:0000256" key="2">
    <source>
        <dbReference type="ARBA" id="ARBA00007174"/>
    </source>
</evidence>
<dbReference type="EC" id="1.8.4.12" evidence="3"/>
<dbReference type="GO" id="GO:0005737">
    <property type="term" value="C:cytoplasm"/>
    <property type="evidence" value="ECO:0007669"/>
    <property type="project" value="TreeGrafter"/>
</dbReference>
<reference evidence="9 10" key="1">
    <citation type="submission" date="2015-12" db="EMBL/GenBank/DDBJ databases">
        <title>Haloprofundus marisrubri gen. nov., sp. nov., an extremely halophilic archaeon isolated from the Discovery deep brine-seawater interface in the Red Sea.</title>
        <authorList>
            <person name="Zhang G."/>
            <person name="Stingl U."/>
            <person name="Rashid M."/>
        </authorList>
    </citation>
    <scope>NUCLEOTIDE SEQUENCE [LARGE SCALE GENOMIC DNA]</scope>
    <source>
        <strain evidence="9 10">SB9</strain>
    </source>
</reference>
<name>A0A0W1R884_9EURY</name>
<dbReference type="Proteomes" id="UP000054387">
    <property type="component" value="Unassembled WGS sequence"/>
</dbReference>
<dbReference type="STRING" id="1514971.AUR64_16820"/>
<dbReference type="InterPro" id="IPR002579">
    <property type="entry name" value="Met_Sox_Rdtase_MsrB_dom"/>
</dbReference>
<gene>
    <name evidence="9" type="ORF">AUR64_16820</name>
</gene>
<evidence type="ECO:0000256" key="3">
    <source>
        <dbReference type="ARBA" id="ARBA00012499"/>
    </source>
</evidence>
<evidence type="ECO:0000256" key="7">
    <source>
        <dbReference type="ARBA" id="ARBA00048488"/>
    </source>
</evidence>
<dbReference type="InterPro" id="IPR028427">
    <property type="entry name" value="Met_Sox_Rdtase_MsrB"/>
</dbReference>
<protein>
    <recommendedName>
        <fullName evidence="3">peptide-methionine (R)-S-oxide reductase</fullName>
        <ecNumber evidence="3">1.8.4.12</ecNumber>
    </recommendedName>
</protein>
<dbReference type="RefSeq" id="WP_058582592.1">
    <property type="nucleotide sequence ID" value="NZ_LOPU01000029.1"/>
</dbReference>
<dbReference type="Pfam" id="PF01641">
    <property type="entry name" value="SelR"/>
    <property type="match status" value="1"/>
</dbReference>
<keyword evidence="10" id="KW-1185">Reference proteome</keyword>
<accession>A0A0W1R884</accession>
<dbReference type="NCBIfam" id="TIGR00357">
    <property type="entry name" value="peptide-methionine (R)-S-oxide reductase MsrB"/>
    <property type="match status" value="1"/>
</dbReference>
<comment type="caution">
    <text evidence="9">The sequence shown here is derived from an EMBL/GenBank/DDBJ whole genome shotgun (WGS) entry which is preliminary data.</text>
</comment>
<evidence type="ECO:0000313" key="9">
    <source>
        <dbReference type="EMBL" id="KTG09440.1"/>
    </source>
</evidence>
<dbReference type="FunFam" id="2.170.150.20:FF:000001">
    <property type="entry name" value="Peptide methionine sulfoxide reductase MsrB"/>
    <property type="match status" value="1"/>
</dbReference>
<feature type="domain" description="MsrB" evidence="8">
    <location>
        <begin position="12"/>
        <end position="133"/>
    </location>
</feature>
<sequence length="136" mass="15423">MSEQQSDLPNSDAEWRERLTDEEYKILRESGTEPRFSGEHVDRDDEGIYKCAGCGEVLFDSETKYDSACGWPSFYAADEEKITKLEDNSHGMRRIEVRCANCDGHLGHVFSDGPEPTGKRFCINSVALDFEESEQS</sequence>
<dbReference type="SUPFAM" id="SSF51316">
    <property type="entry name" value="Mss4-like"/>
    <property type="match status" value="1"/>
</dbReference>
<dbReference type="PANTHER" id="PTHR10173">
    <property type="entry name" value="METHIONINE SULFOXIDE REDUCTASE"/>
    <property type="match status" value="1"/>
</dbReference>
<dbReference type="GO" id="GO:0006979">
    <property type="term" value="P:response to oxidative stress"/>
    <property type="evidence" value="ECO:0007669"/>
    <property type="project" value="InterPro"/>
</dbReference>
<comment type="cofactor">
    <cofactor evidence="1">
        <name>Zn(2+)</name>
        <dbReference type="ChEBI" id="CHEBI:29105"/>
    </cofactor>
</comment>
<evidence type="ECO:0000256" key="1">
    <source>
        <dbReference type="ARBA" id="ARBA00001947"/>
    </source>
</evidence>
<organism evidence="9 10">
    <name type="scientific">Haloprofundus marisrubri</name>
    <dbReference type="NCBI Taxonomy" id="1514971"/>
    <lineage>
        <taxon>Archaea</taxon>
        <taxon>Methanobacteriati</taxon>
        <taxon>Methanobacteriota</taxon>
        <taxon>Stenosarchaea group</taxon>
        <taxon>Halobacteria</taxon>
        <taxon>Halobacteriales</taxon>
        <taxon>Haloferacaceae</taxon>
        <taxon>Haloprofundus</taxon>
    </lineage>
</organism>
<evidence type="ECO:0000256" key="5">
    <source>
        <dbReference type="ARBA" id="ARBA00022833"/>
    </source>
</evidence>
<keyword evidence="6" id="KW-0560">Oxidoreductase</keyword>
<evidence type="ECO:0000313" key="10">
    <source>
        <dbReference type="Proteomes" id="UP000054387"/>
    </source>
</evidence>
<comment type="similarity">
    <text evidence="2">Belongs to the MsrB Met sulfoxide reductase family.</text>
</comment>
<keyword evidence="4" id="KW-0479">Metal-binding</keyword>
<dbReference type="OrthoDB" id="5961at2157"/>
<evidence type="ECO:0000256" key="4">
    <source>
        <dbReference type="ARBA" id="ARBA00022723"/>
    </source>
</evidence>
<dbReference type="GO" id="GO:0046872">
    <property type="term" value="F:metal ion binding"/>
    <property type="evidence" value="ECO:0007669"/>
    <property type="project" value="UniProtKB-KW"/>
</dbReference>
<keyword evidence="5" id="KW-0862">Zinc</keyword>
<dbReference type="InterPro" id="IPR011057">
    <property type="entry name" value="Mss4-like_sf"/>
</dbReference>
<evidence type="ECO:0000256" key="6">
    <source>
        <dbReference type="ARBA" id="ARBA00023002"/>
    </source>
</evidence>
<proteinExistence type="inferred from homology"/>
<dbReference type="PROSITE" id="PS51790">
    <property type="entry name" value="MSRB"/>
    <property type="match status" value="1"/>
</dbReference>
<dbReference type="EMBL" id="LOPU01000029">
    <property type="protein sequence ID" value="KTG09440.1"/>
    <property type="molecule type" value="Genomic_DNA"/>
</dbReference>
<dbReference type="AlphaFoldDB" id="A0A0W1R884"/>
<dbReference type="GO" id="GO:0030091">
    <property type="term" value="P:protein repair"/>
    <property type="evidence" value="ECO:0007669"/>
    <property type="project" value="InterPro"/>
</dbReference>
<evidence type="ECO:0000259" key="8">
    <source>
        <dbReference type="PROSITE" id="PS51790"/>
    </source>
</evidence>